<dbReference type="InterPro" id="IPR000953">
    <property type="entry name" value="Chromo/chromo_shadow_dom"/>
</dbReference>
<dbReference type="FunFam" id="3.40.50.10810:FF:000003">
    <property type="entry name" value="chromodomain-helicase-DNA-binding protein 8 isoform X4"/>
    <property type="match status" value="1"/>
</dbReference>
<feature type="compositionally biased region" description="Low complexity" evidence="11">
    <location>
        <begin position="70"/>
        <end position="80"/>
    </location>
</feature>
<feature type="compositionally biased region" description="Low complexity" evidence="11">
    <location>
        <begin position="3021"/>
        <end position="3036"/>
    </location>
</feature>
<dbReference type="SUPFAM" id="SSF160481">
    <property type="entry name" value="BRK domain-like"/>
    <property type="match status" value="2"/>
</dbReference>
<gene>
    <name evidence="15" type="ORF">ACJMK2_010796</name>
</gene>
<evidence type="ECO:0008006" key="17">
    <source>
        <dbReference type="Google" id="ProtNLM"/>
    </source>
</evidence>
<dbReference type="InterPro" id="IPR000330">
    <property type="entry name" value="SNF2_N"/>
</dbReference>
<dbReference type="GO" id="GO:0005524">
    <property type="term" value="F:ATP binding"/>
    <property type="evidence" value="ECO:0007669"/>
    <property type="project" value="UniProtKB-KW"/>
</dbReference>
<feature type="region of interest" description="Disordered" evidence="11">
    <location>
        <begin position="3128"/>
        <end position="3171"/>
    </location>
</feature>
<keyword evidence="16" id="KW-1185">Reference proteome</keyword>
<dbReference type="Gene3D" id="2.40.50.40">
    <property type="match status" value="2"/>
</dbReference>
<feature type="compositionally biased region" description="Polar residues" evidence="11">
    <location>
        <begin position="126"/>
        <end position="174"/>
    </location>
</feature>
<feature type="compositionally biased region" description="Low complexity" evidence="11">
    <location>
        <begin position="559"/>
        <end position="602"/>
    </location>
</feature>
<comment type="subcellular location">
    <subcellularLocation>
        <location evidence="1">Nucleus</location>
    </subcellularLocation>
</comment>
<comment type="caution">
    <text evidence="15">The sequence shown here is derived from an EMBL/GenBank/DDBJ whole genome shotgun (WGS) entry which is preliminary data.</text>
</comment>
<dbReference type="SMART" id="SM00298">
    <property type="entry name" value="CHROMO"/>
    <property type="match status" value="2"/>
</dbReference>
<dbReference type="FunFam" id="3.40.50.300:FF:000015">
    <property type="entry name" value="chromodomain-helicase-DNA-binding protein 9 isoform X1"/>
    <property type="match status" value="1"/>
</dbReference>
<feature type="region of interest" description="Disordered" evidence="11">
    <location>
        <begin position="852"/>
        <end position="966"/>
    </location>
</feature>
<dbReference type="InterPro" id="IPR023780">
    <property type="entry name" value="Chromo_domain"/>
</dbReference>
<keyword evidence="4" id="KW-0378">Hydrolase</keyword>
<feature type="compositionally biased region" description="Polar residues" evidence="11">
    <location>
        <begin position="422"/>
        <end position="431"/>
    </location>
</feature>
<dbReference type="CDD" id="cd18793">
    <property type="entry name" value="SF2_C_SNF"/>
    <property type="match status" value="1"/>
</dbReference>
<dbReference type="Gene3D" id="3.40.50.300">
    <property type="entry name" value="P-loop containing nucleotide triphosphate hydrolases"/>
    <property type="match status" value="1"/>
</dbReference>
<dbReference type="SMART" id="SM00487">
    <property type="entry name" value="DEXDc"/>
    <property type="match status" value="1"/>
</dbReference>
<dbReference type="FunFam" id="2.40.50.40:FF:000001">
    <property type="entry name" value="chromodomain-helicase-DNA-binding protein 8 isoform X4"/>
    <property type="match status" value="1"/>
</dbReference>
<feature type="domain" description="Chromo" evidence="12">
    <location>
        <begin position="1096"/>
        <end position="1159"/>
    </location>
</feature>
<feature type="domain" description="Chromo" evidence="12">
    <location>
        <begin position="1008"/>
        <end position="1079"/>
    </location>
</feature>
<feature type="compositionally biased region" description="Polar residues" evidence="11">
    <location>
        <begin position="190"/>
        <end position="206"/>
    </location>
</feature>
<feature type="region of interest" description="Disordered" evidence="11">
    <location>
        <begin position="3282"/>
        <end position="3309"/>
    </location>
</feature>
<feature type="compositionally biased region" description="Basic and acidic residues" evidence="11">
    <location>
        <begin position="801"/>
        <end position="811"/>
    </location>
</feature>
<protein>
    <recommendedName>
        <fullName evidence="17">Chromodomain-helicase-DNA-binding protein 8</fullName>
    </recommendedName>
</protein>
<dbReference type="EMBL" id="JBJQND010000012">
    <property type="protein sequence ID" value="KAL3860710.1"/>
    <property type="molecule type" value="Genomic_DNA"/>
</dbReference>
<feature type="compositionally biased region" description="Polar residues" evidence="11">
    <location>
        <begin position="213"/>
        <end position="222"/>
    </location>
</feature>
<feature type="compositionally biased region" description="Low complexity" evidence="11">
    <location>
        <begin position="180"/>
        <end position="189"/>
    </location>
</feature>
<dbReference type="CDD" id="cd18668">
    <property type="entry name" value="CD1_tandem_CHD5-9_like"/>
    <property type="match status" value="1"/>
</dbReference>
<feature type="region of interest" description="Disordered" evidence="11">
    <location>
        <begin position="788"/>
        <end position="811"/>
    </location>
</feature>
<feature type="region of interest" description="Disordered" evidence="11">
    <location>
        <begin position="2526"/>
        <end position="2550"/>
    </location>
</feature>
<dbReference type="Gene3D" id="3.40.50.10810">
    <property type="entry name" value="Tandem AAA-ATPase domain"/>
    <property type="match status" value="1"/>
</dbReference>
<evidence type="ECO:0000256" key="1">
    <source>
        <dbReference type="ARBA" id="ARBA00004123"/>
    </source>
</evidence>
<dbReference type="PROSITE" id="PS51194">
    <property type="entry name" value="HELICASE_CTER"/>
    <property type="match status" value="1"/>
</dbReference>
<evidence type="ECO:0000256" key="5">
    <source>
        <dbReference type="ARBA" id="ARBA00022840"/>
    </source>
</evidence>
<name>A0ABD3VJN8_SINWO</name>
<dbReference type="CDD" id="cd18663">
    <property type="entry name" value="CD2_tandem_CHD5-9_like"/>
    <property type="match status" value="1"/>
</dbReference>
<dbReference type="Pfam" id="PF23078">
    <property type="entry name" value="HTH_CHD6-9"/>
    <property type="match status" value="1"/>
</dbReference>
<evidence type="ECO:0000259" key="13">
    <source>
        <dbReference type="PROSITE" id="PS51192"/>
    </source>
</evidence>
<dbReference type="InterPro" id="IPR051493">
    <property type="entry name" value="CHD"/>
</dbReference>
<dbReference type="GO" id="GO:0003677">
    <property type="term" value="F:DNA binding"/>
    <property type="evidence" value="ECO:0007669"/>
    <property type="project" value="UniProtKB-KW"/>
</dbReference>
<dbReference type="InterPro" id="IPR056342">
    <property type="entry name" value="HTH_CHD6-9"/>
</dbReference>
<dbReference type="SMART" id="SM00490">
    <property type="entry name" value="HELICc"/>
    <property type="match status" value="1"/>
</dbReference>
<feature type="compositionally biased region" description="Basic and acidic residues" evidence="11">
    <location>
        <begin position="3216"/>
        <end position="3226"/>
    </location>
</feature>
<dbReference type="GO" id="GO:0006325">
    <property type="term" value="P:chromatin organization"/>
    <property type="evidence" value="ECO:0007669"/>
    <property type="project" value="UniProtKB-KW"/>
</dbReference>
<dbReference type="InterPro" id="IPR037259">
    <property type="entry name" value="BRK_sf"/>
</dbReference>
<feature type="region of interest" description="Disordered" evidence="11">
    <location>
        <begin position="409"/>
        <end position="431"/>
    </location>
</feature>
<dbReference type="InterPro" id="IPR027417">
    <property type="entry name" value="P-loop_NTPase"/>
</dbReference>
<evidence type="ECO:0000313" key="16">
    <source>
        <dbReference type="Proteomes" id="UP001634394"/>
    </source>
</evidence>
<dbReference type="InterPro" id="IPR016197">
    <property type="entry name" value="Chromo-like_dom_sf"/>
</dbReference>
<dbReference type="PANTHER" id="PTHR46850">
    <property type="entry name" value="CHROMODOMAIN-HELICASE-DNA-BINDING PROTEIN 9"/>
    <property type="match status" value="1"/>
</dbReference>
<evidence type="ECO:0000256" key="8">
    <source>
        <dbReference type="ARBA" id="ARBA00023125"/>
    </source>
</evidence>
<evidence type="ECO:0000259" key="14">
    <source>
        <dbReference type="PROSITE" id="PS51194"/>
    </source>
</evidence>
<dbReference type="Pfam" id="PF00176">
    <property type="entry name" value="SNF2-rel_dom"/>
    <property type="match status" value="1"/>
</dbReference>
<feature type="compositionally biased region" description="Basic and acidic residues" evidence="11">
    <location>
        <begin position="3088"/>
        <end position="3109"/>
    </location>
</feature>
<feature type="compositionally biased region" description="Acidic residues" evidence="11">
    <location>
        <begin position="3287"/>
        <end position="3309"/>
    </location>
</feature>
<feature type="compositionally biased region" description="Basic residues" evidence="11">
    <location>
        <begin position="1807"/>
        <end position="1821"/>
    </location>
</feature>
<organism evidence="15 16">
    <name type="scientific">Sinanodonta woodiana</name>
    <name type="common">Chinese pond mussel</name>
    <name type="synonym">Anodonta woodiana</name>
    <dbReference type="NCBI Taxonomy" id="1069815"/>
    <lineage>
        <taxon>Eukaryota</taxon>
        <taxon>Metazoa</taxon>
        <taxon>Spiralia</taxon>
        <taxon>Lophotrochozoa</taxon>
        <taxon>Mollusca</taxon>
        <taxon>Bivalvia</taxon>
        <taxon>Autobranchia</taxon>
        <taxon>Heteroconchia</taxon>
        <taxon>Palaeoheterodonta</taxon>
        <taxon>Unionida</taxon>
        <taxon>Unionoidea</taxon>
        <taxon>Unionidae</taxon>
        <taxon>Unioninae</taxon>
        <taxon>Sinanodonta</taxon>
    </lineage>
</organism>
<dbReference type="GO" id="GO:0005634">
    <property type="term" value="C:nucleus"/>
    <property type="evidence" value="ECO:0007669"/>
    <property type="project" value="UniProtKB-SubCell"/>
</dbReference>
<evidence type="ECO:0000256" key="2">
    <source>
        <dbReference type="ARBA" id="ARBA00022737"/>
    </source>
</evidence>
<feature type="compositionally biased region" description="Basic and acidic residues" evidence="11">
    <location>
        <begin position="887"/>
        <end position="909"/>
    </location>
</feature>
<feature type="region of interest" description="Disordered" evidence="11">
    <location>
        <begin position="559"/>
        <end position="609"/>
    </location>
</feature>
<evidence type="ECO:0000256" key="7">
    <source>
        <dbReference type="ARBA" id="ARBA00023015"/>
    </source>
</evidence>
<feature type="region of interest" description="Disordered" evidence="11">
    <location>
        <begin position="3216"/>
        <end position="3236"/>
    </location>
</feature>
<dbReference type="Pfam" id="PF00271">
    <property type="entry name" value="Helicase_C"/>
    <property type="match status" value="1"/>
</dbReference>
<dbReference type="PANTHER" id="PTHR46850:SF1">
    <property type="entry name" value="CHROMODOMAIN-HELICASE-DNA-BINDING PROTEIN 9"/>
    <property type="match status" value="1"/>
</dbReference>
<keyword evidence="8" id="KW-0238">DNA-binding</keyword>
<dbReference type="InterPro" id="IPR049730">
    <property type="entry name" value="SNF2/RAD54-like_C"/>
</dbReference>
<feature type="region of interest" description="Disordered" evidence="11">
    <location>
        <begin position="2401"/>
        <end position="2449"/>
    </location>
</feature>
<keyword evidence="7" id="KW-0805">Transcription regulation</keyword>
<keyword evidence="9" id="KW-0804">Transcription</keyword>
<keyword evidence="5" id="KW-0067">ATP-binding</keyword>
<dbReference type="SUPFAM" id="SSF54160">
    <property type="entry name" value="Chromo domain-like"/>
    <property type="match status" value="2"/>
</dbReference>
<feature type="compositionally biased region" description="Basic and acidic residues" evidence="11">
    <location>
        <begin position="3004"/>
        <end position="3020"/>
    </location>
</feature>
<evidence type="ECO:0000256" key="6">
    <source>
        <dbReference type="ARBA" id="ARBA00022853"/>
    </source>
</evidence>
<reference evidence="15 16" key="1">
    <citation type="submission" date="2024-11" db="EMBL/GenBank/DDBJ databases">
        <title>Chromosome-level genome assembly of the freshwater bivalve Anodonta woodiana.</title>
        <authorList>
            <person name="Chen X."/>
        </authorList>
    </citation>
    <scope>NUCLEOTIDE SEQUENCE [LARGE SCALE GENOMIC DNA]</scope>
    <source>
        <strain evidence="15">MN2024</strain>
        <tissue evidence="15">Gills</tissue>
    </source>
</reference>
<feature type="compositionally biased region" description="Basic residues" evidence="11">
    <location>
        <begin position="862"/>
        <end position="878"/>
    </location>
</feature>
<dbReference type="CDD" id="cd17995">
    <property type="entry name" value="DEXHc_CHD6_7_8_9"/>
    <property type="match status" value="1"/>
</dbReference>
<feature type="compositionally biased region" description="Low complexity" evidence="11">
    <location>
        <begin position="2626"/>
        <end position="2635"/>
    </location>
</feature>
<dbReference type="InterPro" id="IPR014001">
    <property type="entry name" value="Helicase_ATP-bd"/>
</dbReference>
<dbReference type="GO" id="GO:0016787">
    <property type="term" value="F:hydrolase activity"/>
    <property type="evidence" value="ECO:0007669"/>
    <property type="project" value="UniProtKB-KW"/>
</dbReference>
<feature type="region of interest" description="Disordered" evidence="11">
    <location>
        <begin position="2065"/>
        <end position="2132"/>
    </location>
</feature>
<feature type="region of interest" description="Disordered" evidence="11">
    <location>
        <begin position="2999"/>
        <end position="3036"/>
    </location>
</feature>
<sequence length="3309" mass="371378">MEDDSMLGDLETGSGFLEELASGRDSVDSDLVSHQPNMQSISMINDVQQQQQFSTSVNISGNPYGGLGMQQQNSSQLPQQQYQNTNFAQYSSAPKVHHVGANANNNAMINSQGMGMMGNQPGMIGTQSLMASESSSHRAQQQFGNAPPNGSTSVLQGQTLYNTYSISGAANTGGSHMPAQQQQQQQQQQSPWNQSPPGGTVQTAMYQQQQQQSNSALGATSQMSTPFVAHHDYAVTSGHQVQIVPPFQNNPRQVAPKQQTIFIQRISSPNQMKNMAVSGLNSTNTITSIGHQQIPGRPVVQSYQSGNQTNICITPVQNQQTQQGFSSTTFQQAQNANVLNNNNNNNSNTSNNMNNQGQFQQFSYGTTNMQTSPQQGLGNVVQPIGNFQQISPVKSSNSGLGQYQTLNQQQPSIPSLSPCPTPSSQTFATSSTQGNFAHSNVQVNKLVSPAQGMSSANNAGLPQVAQPMVSNNSYPTNALGNLSSDSQTTVATSVGSFCKGPPPTTMTFKGITLNPAILSELQTLSQKLQQLRGMSQTQQTQQQTLEVQERIRTLRTQIQQEQLKKQQQQQQGPSQPSQMQNQPQSQQQQTFIIQMQPQQQQQNSSHGILANQQQQQQVLITSQPLTGNTIRIQQPMTQQGQVTPGQQMTQIRLASAGNKSAGKKIIIIQQQPQTGKPAQHQTIMTSAASKQVPMAGVSTPISLPQTSTTSATTAGVTLVTSSVAASLLPNSLSTASTAKTQHILIQTTSQSGSTLKQVILQPVLARSSASVTTTSTLPQKIPVPALQITVGGGSADNSGNSEEKKTSEQQEKANKIIAEAIAKAQKAGKAIPRVVSPSSAIPAVVSEDMENLEEAAEDGKGKTKRKRGGTPKRDRKKKEKAEEDEEKTDKKEKKPRTPKEKRPKVEKAKPPKKKKRPPATFLKNKKRKKGGSSDESEVEMKITPPPSPENEEDGIQKRRSGRVTKRKKYLDDVDLNLSDDESQDVDVVGTDAGGTAVKPENPAEEDAIVVEKILGMRIRKRDADEEVPMDEEPDVEEFYVKYKNFSYLHCEWKTAKELEKDKRIHMKIKRYKMKKLQANNYFTEMDEDELFNPDYVEVERVLEVSVTEDPATGETVTHYLVKWRGLPYEDSTWELQQDVDPEKVKNFFKYNELPPEEEREYVPRPKGSGWTQMEESPDYKGGNVLREYQLEGLNWLIFSWYKGQNCILADEMGLGKTIQSISFLKEMHKFGIKGPFLVVVPLSTVGNWQREFETWTDLNVIIYHGSASSRFMLQEYEMYFRDENRQKIPDIYKFSVLVTTYEIIISDVELLSQIEWRCIIIDEAHRLKNKNCRLLEGLRMFDFEHKVLLSGTPLQNNVEELFSLLNFLEPEQFHSSDAFQAEFGNLKTEEQVEKLKSILKPMMLRRLKEDVEKNLAPKEETIIEVELTNIQKKYYRAILERNFSFLSKGTTTTNIPNLMNTMMELRKCCNHPYLIKGAEETILLEVKEKQGASMEQMHRAMVTASGKLVLLDKLLPKLKQGGHKVLIFSQMIRVLDILEDYLLHKRYLYERLDGRIRGNIRQEAIDRFCKPDSDRFVFLLCTRAGGLGINLTAADTVIIYDSDWNPQNDLQAQARCHRIGQDKAVKVYRLITRNSYEREMFDRASLKLGLDKAVLQSMGAEKQVNQQAQLSKKEVEELLKKGAYGALMDDDKAGDQFCEEDIDQILQRRTQVIQIESEGKGSTFAKASFTMSSNRSDIDINDPEFWQKWARKADISTADNKRNELIVEEPRVRKQTARYGNNDNIVDMSELESSSNSDDEEDSSGKKKEKGGRRGRSRRGRRGDMDEDFQADDMCGNGYGRSELFKVEKHLLVYGWGRWEDILAHARFKRKMTVADVEKIARAMMIYSLQFYKGDDRIKEFIWDLVSPKNDGTLKNHLGLSAPVPRGRKGKKAKKETRSFNAAEELEKAGFDFDPEAILKDKGYRRHIQRHSNKVLLRVRLLYYLKQEVIGDQASKVMAGVNISEIDLPPPIADGEPPTQWWDELADKSLLVGVFKHGYEKYNLIRQDPQFVFLTICGPPDGAALLAEENDDDDNFNDDMDEKMGTSMMKDDENDDDDTMSSMPDTSAKKETENSSLAPSTNEGDKLPFPSVSDLNSRLRKIITGYQRDYKRQQQKMAQSAKRMEKREKLEAVFRERESKRRESLHRWTRREEADFYRVVSTYGIEFSRVKGQYNWDRFRILARLDKKTDETLTEYFMSFYHMCLRVCRRIKENAYPPTPVYVEPITEERANRCIARIDLLNKIREEILSHHKLDERLKLCQTSYDLPSYWICGKHDKELLLGAAKYGLARTDYFIFNDPDFSFKEVAKTVPSENASPFHFGLFGSEKGKLENEKSAEEDGKLAVSMDDKISIKKEFLKRENTDDENSSDMTRTKSGSVKEEIKMDGEDGAVKNKKTENRCDKKHDSENSFKENVKAESDAIKKEIEDEKMKLDSSSDGEANVFKTEKVKLKESSAGKSEVKKEVEEKEIWTGGVEEQNMTDVDASCKQGGEKHSFKEETEEESTKAMGTSCDDLEETNAEVYSNAMHDMTSQWPKDRVIFHRLEHICYCVETGEWPFPKKMPTLATGDSRSITPLSNSTPRQDDLSQSDQGDSQLEQKKDLEKDFEVQMSEGDGLKLTFHKKGGRKRQYDMEPEKAARIQQILNQNLASAASSDNESQSESFFNLSASQTPERYTNGSPITDPEALLQHGMLEQGLLFPQRRRGRKRKAEKLAEIAMAEALARRQQARALSFFEPDARVPVINLEDGSRLSGDDAPLKKDLDKWLDDHPGYMVDSRVFEDDVEEGEIIYDTPEKRRGRRPRLDPNLLDADKLTGDENVSVVNRLTGKRITGAKAPPLRYLTEWLEQNPTWDVDPKWSDLVKAKGNLPKNLLQRVVTPTRRGRGRPRESFPSHSIFAGDQLTAAAAAAASMNALSGFPGAGMLTDFSKLPLNMPFGALGLGSTLFGLPGFGLSGLPVSSSVSKLDSDSKGIDSITSRKGESASSSSTQSSSTSTPHPSFPLLYNPLYYNSLLASQGLASAGHFQLTGSHPSAFASLAQGSFLNGKIQSESEKDSKLKKSSSNKKEDKAQDLSFKKAFDLSLPQKDKHIKEAHSHSAPSPHQKYHSSSLQDAPTDLSMKPKQNVSETKPIKEKVKSKSKIFNSLKLNKIVDSLKDRVLKMEDKSKIKEKDLEDVDHGCKEDWNKDESSSSVDTDIVGRKEDVVKSKVQGTGPDLQSVVANRQTKIVVKTSLVEKDTGKLISVDMAMNDGDDDNDLETSQESLDESDSLPS</sequence>
<feature type="compositionally biased region" description="Basic residues" evidence="11">
    <location>
        <begin position="957"/>
        <end position="966"/>
    </location>
</feature>
<dbReference type="Pfam" id="PF07533">
    <property type="entry name" value="BRK"/>
    <property type="match status" value="2"/>
</dbReference>
<keyword evidence="3" id="KW-0547">Nucleotide-binding</keyword>
<accession>A0ABD3VJN8</accession>
<evidence type="ECO:0000256" key="11">
    <source>
        <dbReference type="SAM" id="MobiDB-lite"/>
    </source>
</evidence>
<dbReference type="InterPro" id="IPR038718">
    <property type="entry name" value="SNF2-like_sf"/>
</dbReference>
<feature type="compositionally biased region" description="Basic and acidic residues" evidence="11">
    <location>
        <begin position="2418"/>
        <end position="2449"/>
    </location>
</feature>
<dbReference type="Gene3D" id="1.10.10.60">
    <property type="entry name" value="Homeodomain-like"/>
    <property type="match status" value="2"/>
</dbReference>
<feature type="region of interest" description="Disordered" evidence="11">
    <location>
        <begin position="3087"/>
        <end position="3109"/>
    </location>
</feature>
<feature type="compositionally biased region" description="Acidic residues" evidence="11">
    <location>
        <begin position="2068"/>
        <end position="2081"/>
    </location>
</feature>
<feature type="compositionally biased region" description="Polar residues" evidence="11">
    <location>
        <begin position="2607"/>
        <end position="2621"/>
    </location>
</feature>
<evidence type="ECO:0000313" key="15">
    <source>
        <dbReference type="EMBL" id="KAL3860710.1"/>
    </source>
</evidence>
<keyword evidence="10" id="KW-0539">Nucleus</keyword>
<evidence type="ECO:0000256" key="9">
    <source>
        <dbReference type="ARBA" id="ARBA00023163"/>
    </source>
</evidence>
<keyword evidence="6" id="KW-0156">Chromatin regulator</keyword>
<proteinExistence type="predicted"/>
<dbReference type="Proteomes" id="UP001634394">
    <property type="component" value="Unassembled WGS sequence"/>
</dbReference>
<feature type="region of interest" description="Disordered" evidence="11">
    <location>
        <begin position="57"/>
        <end position="80"/>
    </location>
</feature>
<dbReference type="Pfam" id="PF00385">
    <property type="entry name" value="Chromo"/>
    <property type="match status" value="2"/>
</dbReference>
<feature type="compositionally biased region" description="Basic residues" evidence="11">
    <location>
        <begin position="910"/>
        <end position="930"/>
    </location>
</feature>
<dbReference type="PROSITE" id="PS51192">
    <property type="entry name" value="HELICASE_ATP_BIND_1"/>
    <property type="match status" value="1"/>
</dbReference>
<dbReference type="InterPro" id="IPR006576">
    <property type="entry name" value="BRK_domain"/>
</dbReference>
<dbReference type="SUPFAM" id="SSF52540">
    <property type="entry name" value="P-loop containing nucleoside triphosphate hydrolases"/>
    <property type="match status" value="2"/>
</dbReference>
<evidence type="ECO:0000256" key="10">
    <source>
        <dbReference type="ARBA" id="ARBA00023242"/>
    </source>
</evidence>
<feature type="region of interest" description="Disordered" evidence="11">
    <location>
        <begin position="2599"/>
        <end position="2637"/>
    </location>
</feature>
<evidence type="ECO:0000259" key="12">
    <source>
        <dbReference type="PROSITE" id="PS50013"/>
    </source>
</evidence>
<dbReference type="PROSITE" id="PS50013">
    <property type="entry name" value="CHROMO_2"/>
    <property type="match status" value="2"/>
</dbReference>
<feature type="domain" description="Helicase ATP-binding" evidence="13">
    <location>
        <begin position="1197"/>
        <end position="1371"/>
    </location>
</feature>
<evidence type="ECO:0000256" key="3">
    <source>
        <dbReference type="ARBA" id="ARBA00022741"/>
    </source>
</evidence>
<evidence type="ECO:0000256" key="4">
    <source>
        <dbReference type="ARBA" id="ARBA00022801"/>
    </source>
</evidence>
<dbReference type="Gene3D" id="3.40.5.120">
    <property type="match status" value="2"/>
</dbReference>
<feature type="region of interest" description="Disordered" evidence="11">
    <location>
        <begin position="1776"/>
        <end position="1831"/>
    </location>
</feature>
<dbReference type="InterPro" id="IPR001650">
    <property type="entry name" value="Helicase_C-like"/>
</dbReference>
<feature type="domain" description="Helicase C-terminal" evidence="14">
    <location>
        <begin position="1510"/>
        <end position="1679"/>
    </location>
</feature>
<feature type="region of interest" description="Disordered" evidence="11">
    <location>
        <begin position="2653"/>
        <end position="2675"/>
    </location>
</feature>
<feature type="region of interest" description="Disordered" evidence="11">
    <location>
        <begin position="122"/>
        <end position="222"/>
    </location>
</feature>
<dbReference type="SMART" id="SM00592">
    <property type="entry name" value="BRK"/>
    <property type="match status" value="2"/>
</dbReference>
<keyword evidence="2" id="KW-0677">Repeat</keyword>